<keyword evidence="2" id="KW-0378">Hydrolase</keyword>
<dbReference type="GO" id="GO:0016787">
    <property type="term" value="F:hydrolase activity"/>
    <property type="evidence" value="ECO:0007669"/>
    <property type="project" value="UniProtKB-KW"/>
</dbReference>
<organism evidence="2 3">
    <name type="scientific">Dietzia natronolimnaea</name>
    <dbReference type="NCBI Taxonomy" id="161920"/>
    <lineage>
        <taxon>Bacteria</taxon>
        <taxon>Bacillati</taxon>
        <taxon>Actinomycetota</taxon>
        <taxon>Actinomycetes</taxon>
        <taxon>Mycobacteriales</taxon>
        <taxon>Dietziaceae</taxon>
        <taxon>Dietzia</taxon>
    </lineage>
</organism>
<dbReference type="EMBL" id="NTGA01000002">
    <property type="protein sequence ID" value="PAY24893.1"/>
    <property type="molecule type" value="Genomic_DNA"/>
</dbReference>
<dbReference type="OrthoDB" id="3253328at2"/>
<dbReference type="Pfam" id="PF00561">
    <property type="entry name" value="Abhydrolase_1"/>
    <property type="match status" value="1"/>
</dbReference>
<feature type="domain" description="AB hydrolase-1" evidence="1">
    <location>
        <begin position="41"/>
        <end position="346"/>
    </location>
</feature>
<gene>
    <name evidence="2" type="ORF">CEY15_01205</name>
</gene>
<name>A0A2A2WV00_9ACTN</name>
<proteinExistence type="predicted"/>
<dbReference type="InterPro" id="IPR050471">
    <property type="entry name" value="AB_hydrolase"/>
</dbReference>
<protein>
    <submittedName>
        <fullName evidence="2">Hydrolase</fullName>
    </submittedName>
</protein>
<reference evidence="3" key="1">
    <citation type="submission" date="2017-09" db="EMBL/GenBank/DDBJ databases">
        <authorList>
            <person name="Zhang Y."/>
            <person name="Huang X."/>
            <person name="Liu J."/>
            <person name="Lu L."/>
            <person name="Peng K."/>
        </authorList>
    </citation>
    <scope>NUCLEOTIDE SEQUENCE [LARGE SCALE GENOMIC DNA]</scope>
    <source>
        <strain evidence="3">S-XJ-1</strain>
    </source>
</reference>
<accession>A0A2A2WV00</accession>
<dbReference type="AlphaFoldDB" id="A0A2A2WV00"/>
<dbReference type="InterPro" id="IPR000073">
    <property type="entry name" value="AB_hydrolase_1"/>
</dbReference>
<evidence type="ECO:0000313" key="2">
    <source>
        <dbReference type="EMBL" id="PAY24893.1"/>
    </source>
</evidence>
<evidence type="ECO:0000259" key="1">
    <source>
        <dbReference type="Pfam" id="PF00561"/>
    </source>
</evidence>
<comment type="caution">
    <text evidence="2">The sequence shown here is derived from an EMBL/GenBank/DDBJ whole genome shotgun (WGS) entry which is preliminary data.</text>
</comment>
<dbReference type="Proteomes" id="UP000218810">
    <property type="component" value="Unassembled WGS sequence"/>
</dbReference>
<keyword evidence="3" id="KW-1185">Reference proteome</keyword>
<dbReference type="InterPro" id="IPR029058">
    <property type="entry name" value="AB_hydrolase_fold"/>
</dbReference>
<dbReference type="SUPFAM" id="SSF53474">
    <property type="entry name" value="alpha/beta-Hydrolases"/>
    <property type="match status" value="1"/>
</dbReference>
<dbReference type="PANTHER" id="PTHR43433:SF8">
    <property type="entry name" value="BIFUNCTIONAL LIPASE_ADENYLATE CYCLASE LIPJ"/>
    <property type="match status" value="1"/>
</dbReference>
<sequence>MSSLAVGTPGVRHIRRPADDGGPAFDLAYVRTGPRTHRPTVVVPGGPGLGSVVPYRGFRRQAGRLGLDLIMVEHRGVGLSRTDTSGRDLPDSAMRVAAVAGDIASVLDREGVDSAHLAGSSYGSYVVSCLGALHPERVAGMLLDSALQSSTDIDLERRAVRSMFWEADTDIAADVRRLHARGEDGRRLLDVIRAAHEFGGPELLGPLLRGRVRGRGRFPTPDTVAWQLLEAYATRGGSPARVPGVYEFDIAGTIGFRELGYGTPTDGLPLDPALTYAPLAHRFPGFDAEPVDLRRETSRFTWPVVLLSGTRDLRTPPAIADRVASIAPDPVVARIENGHSALDTHPEAMLVAIKHLVDGRHDALPGQVHALNALPRRGVSARFPDLLAGLVRRVET</sequence>
<dbReference type="Gene3D" id="3.40.50.1820">
    <property type="entry name" value="alpha/beta hydrolase"/>
    <property type="match status" value="1"/>
</dbReference>
<evidence type="ECO:0000313" key="3">
    <source>
        <dbReference type="Proteomes" id="UP000218810"/>
    </source>
</evidence>
<dbReference type="PANTHER" id="PTHR43433">
    <property type="entry name" value="HYDROLASE, ALPHA/BETA FOLD FAMILY PROTEIN"/>
    <property type="match status" value="1"/>
</dbReference>